<dbReference type="InterPro" id="IPR013099">
    <property type="entry name" value="K_chnl_dom"/>
</dbReference>
<protein>
    <recommendedName>
        <fullName evidence="2">Potassium channel domain-containing protein</fullName>
    </recommendedName>
</protein>
<proteinExistence type="predicted"/>
<keyword evidence="1" id="KW-0812">Transmembrane</keyword>
<feature type="domain" description="Potassium channel" evidence="2">
    <location>
        <begin position="33"/>
        <end position="97"/>
    </location>
</feature>
<accession>A0A6G6WF59</accession>
<dbReference type="SUPFAM" id="SSF81324">
    <property type="entry name" value="Voltage-gated potassium channels"/>
    <property type="match status" value="1"/>
</dbReference>
<dbReference type="AlphaFoldDB" id="A0A6G6WF59"/>
<keyword evidence="1" id="KW-1133">Transmembrane helix</keyword>
<feature type="transmembrane region" description="Helical" evidence="1">
    <location>
        <begin position="45"/>
        <end position="62"/>
    </location>
</feature>
<reference evidence="3 4" key="1">
    <citation type="submission" date="2020-02" db="EMBL/GenBank/DDBJ databases">
        <title>Full genome sequence of Nocardioides sp. R-3366.</title>
        <authorList>
            <person name="Im W.-T."/>
        </authorList>
    </citation>
    <scope>NUCLEOTIDE SEQUENCE [LARGE SCALE GENOMIC DNA]</scope>
    <source>
        <strain evidence="3 4">R-3366</strain>
    </source>
</reference>
<evidence type="ECO:0000256" key="1">
    <source>
        <dbReference type="SAM" id="Phobius"/>
    </source>
</evidence>
<dbReference type="EMBL" id="CP049257">
    <property type="protein sequence ID" value="QIG43849.1"/>
    <property type="molecule type" value="Genomic_DNA"/>
</dbReference>
<dbReference type="Gene3D" id="1.10.287.70">
    <property type="match status" value="1"/>
</dbReference>
<dbReference type="Pfam" id="PF07885">
    <property type="entry name" value="Ion_trans_2"/>
    <property type="match status" value="1"/>
</dbReference>
<sequence>MSTSSPWRAPVRRRWLIVGSLAGLCVLTAGAGAGAALESDTVGSFGQGLLWAVTLMTTAGFLHGPPETVAGSFVAVALMVTGFLLLSLASAALAAVFIREDVQSSERLEERRDDELLRRLEEISARLAALEQAQRER</sequence>
<gene>
    <name evidence="3" type="ORF">G5V58_14685</name>
</gene>
<keyword evidence="1" id="KW-0472">Membrane</keyword>
<name>A0A6G6WF59_9ACTN</name>
<evidence type="ECO:0000313" key="4">
    <source>
        <dbReference type="Proteomes" id="UP000502996"/>
    </source>
</evidence>
<feature type="transmembrane region" description="Helical" evidence="1">
    <location>
        <begin position="74"/>
        <end position="98"/>
    </location>
</feature>
<dbReference type="RefSeq" id="WP_165234157.1">
    <property type="nucleotide sequence ID" value="NZ_CP049257.1"/>
</dbReference>
<dbReference type="Proteomes" id="UP000502996">
    <property type="component" value="Chromosome"/>
</dbReference>
<evidence type="ECO:0000259" key="2">
    <source>
        <dbReference type="Pfam" id="PF07885"/>
    </source>
</evidence>
<organism evidence="3 4">
    <name type="scientific">Nocardioides anomalus</name>
    <dbReference type="NCBI Taxonomy" id="2712223"/>
    <lineage>
        <taxon>Bacteria</taxon>
        <taxon>Bacillati</taxon>
        <taxon>Actinomycetota</taxon>
        <taxon>Actinomycetes</taxon>
        <taxon>Propionibacteriales</taxon>
        <taxon>Nocardioidaceae</taxon>
        <taxon>Nocardioides</taxon>
    </lineage>
</organism>
<dbReference type="KEGG" id="nano:G5V58_14685"/>
<evidence type="ECO:0000313" key="3">
    <source>
        <dbReference type="EMBL" id="QIG43849.1"/>
    </source>
</evidence>
<keyword evidence="4" id="KW-1185">Reference proteome</keyword>